<keyword evidence="10" id="KW-1185">Reference proteome</keyword>
<name>A0A6A5Z0K8_9PLEO</name>
<evidence type="ECO:0000259" key="8">
    <source>
        <dbReference type="Pfam" id="PF20684"/>
    </source>
</evidence>
<evidence type="ECO:0000256" key="3">
    <source>
        <dbReference type="ARBA" id="ARBA00022989"/>
    </source>
</evidence>
<evidence type="ECO:0000256" key="6">
    <source>
        <dbReference type="SAM" id="MobiDB-lite"/>
    </source>
</evidence>
<keyword evidence="2 7" id="KW-0812">Transmembrane</keyword>
<feature type="compositionally biased region" description="Basic and acidic residues" evidence="6">
    <location>
        <begin position="443"/>
        <end position="456"/>
    </location>
</feature>
<feature type="transmembrane region" description="Helical" evidence="7">
    <location>
        <begin position="91"/>
        <end position="110"/>
    </location>
</feature>
<feature type="transmembrane region" description="Helical" evidence="7">
    <location>
        <begin position="197"/>
        <end position="217"/>
    </location>
</feature>
<feature type="region of interest" description="Disordered" evidence="6">
    <location>
        <begin position="317"/>
        <end position="429"/>
    </location>
</feature>
<keyword evidence="3 7" id="KW-1133">Transmembrane helix</keyword>
<feature type="region of interest" description="Disordered" evidence="6">
    <location>
        <begin position="443"/>
        <end position="465"/>
    </location>
</feature>
<dbReference type="Pfam" id="PF20684">
    <property type="entry name" value="Fung_rhodopsin"/>
    <property type="match status" value="1"/>
</dbReference>
<feature type="transmembrane region" description="Helical" evidence="7">
    <location>
        <begin position="45"/>
        <end position="65"/>
    </location>
</feature>
<evidence type="ECO:0000256" key="4">
    <source>
        <dbReference type="ARBA" id="ARBA00023136"/>
    </source>
</evidence>
<feature type="transmembrane region" description="Helical" evidence="7">
    <location>
        <begin position="6"/>
        <end position="24"/>
    </location>
</feature>
<protein>
    <recommendedName>
        <fullName evidence="8">Rhodopsin domain-containing protein</fullName>
    </recommendedName>
</protein>
<feature type="compositionally biased region" description="Polar residues" evidence="6">
    <location>
        <begin position="402"/>
        <end position="420"/>
    </location>
</feature>
<feature type="transmembrane region" description="Helical" evidence="7">
    <location>
        <begin position="164"/>
        <end position="185"/>
    </location>
</feature>
<evidence type="ECO:0000256" key="2">
    <source>
        <dbReference type="ARBA" id="ARBA00022692"/>
    </source>
</evidence>
<dbReference type="AlphaFoldDB" id="A0A6A5Z0K8"/>
<feature type="transmembrane region" description="Helical" evidence="7">
    <location>
        <begin position="122"/>
        <end position="144"/>
    </location>
</feature>
<evidence type="ECO:0000313" key="9">
    <source>
        <dbReference type="EMBL" id="KAF2112979.1"/>
    </source>
</evidence>
<comment type="subcellular location">
    <subcellularLocation>
        <location evidence="1">Membrane</location>
        <topology evidence="1">Multi-pass membrane protein</topology>
    </subcellularLocation>
</comment>
<dbReference type="EMBL" id="ML977329">
    <property type="protein sequence ID" value="KAF2112979.1"/>
    <property type="molecule type" value="Genomic_DNA"/>
</dbReference>
<organism evidence="9 10">
    <name type="scientific">Lophiotrema nucula</name>
    <dbReference type="NCBI Taxonomy" id="690887"/>
    <lineage>
        <taxon>Eukaryota</taxon>
        <taxon>Fungi</taxon>
        <taxon>Dikarya</taxon>
        <taxon>Ascomycota</taxon>
        <taxon>Pezizomycotina</taxon>
        <taxon>Dothideomycetes</taxon>
        <taxon>Pleosporomycetidae</taxon>
        <taxon>Pleosporales</taxon>
        <taxon>Lophiotremataceae</taxon>
        <taxon>Lophiotrema</taxon>
    </lineage>
</organism>
<sequence length="465" mass="52212">MSTASGAVTIESWTLYALGVCLIASRLISRRITLGSISSLQCDDWLMLLVLLAFTGVILCANQVYEKTSAPARTTDDEIWRLKTKFALEELQLLTIWLVKACLLILYRRIFPGAANGKERRFLSWITLYCLLAFLAIQILLPLWCTPVEQYWSVSQKNEQCATYRSHLITTLALDLTTTLAVLIFPIPFIPTPRKLLIILLFVLGVFVLILGVLGRYYLLDQSTSTTYLLLYCAEAAAAIYFANLPFLSSLVTSTSTARLRQVSSRLSLSHWPRSIKSSPHLRIETLNSGATSRCSSPIDLEDSWSDCNSNITPATPMASVLARRPTDPPPELEDYLSIRRPSTRGIDFGTETPSYRPSTRGTEGDARSRQASVRTVETGDWSRRPSVRTAETSDWSRRPSLKSTIETPNWSRRPSSKGTESAFPSRLPSLKDADFEDWKFTQSETREIGNEERRGSVTSWYHAS</sequence>
<reference evidence="9" key="1">
    <citation type="journal article" date="2020" name="Stud. Mycol.">
        <title>101 Dothideomycetes genomes: a test case for predicting lifestyles and emergence of pathogens.</title>
        <authorList>
            <person name="Haridas S."/>
            <person name="Albert R."/>
            <person name="Binder M."/>
            <person name="Bloem J."/>
            <person name="Labutti K."/>
            <person name="Salamov A."/>
            <person name="Andreopoulos B."/>
            <person name="Baker S."/>
            <person name="Barry K."/>
            <person name="Bills G."/>
            <person name="Bluhm B."/>
            <person name="Cannon C."/>
            <person name="Castanera R."/>
            <person name="Culley D."/>
            <person name="Daum C."/>
            <person name="Ezra D."/>
            <person name="Gonzalez J."/>
            <person name="Henrissat B."/>
            <person name="Kuo A."/>
            <person name="Liang C."/>
            <person name="Lipzen A."/>
            <person name="Lutzoni F."/>
            <person name="Magnuson J."/>
            <person name="Mondo S."/>
            <person name="Nolan M."/>
            <person name="Ohm R."/>
            <person name="Pangilinan J."/>
            <person name="Park H.-J."/>
            <person name="Ramirez L."/>
            <person name="Alfaro M."/>
            <person name="Sun H."/>
            <person name="Tritt A."/>
            <person name="Yoshinaga Y."/>
            <person name="Zwiers L.-H."/>
            <person name="Turgeon B."/>
            <person name="Goodwin S."/>
            <person name="Spatafora J."/>
            <person name="Crous P."/>
            <person name="Grigoriev I."/>
        </authorList>
    </citation>
    <scope>NUCLEOTIDE SEQUENCE</scope>
    <source>
        <strain evidence="9">CBS 627.86</strain>
    </source>
</reference>
<dbReference type="PANTHER" id="PTHR33048">
    <property type="entry name" value="PTH11-LIKE INTEGRAL MEMBRANE PROTEIN (AFU_ORTHOLOGUE AFUA_5G11245)"/>
    <property type="match status" value="1"/>
</dbReference>
<feature type="transmembrane region" description="Helical" evidence="7">
    <location>
        <begin position="229"/>
        <end position="252"/>
    </location>
</feature>
<dbReference type="InterPro" id="IPR049326">
    <property type="entry name" value="Rhodopsin_dom_fungi"/>
</dbReference>
<proteinExistence type="inferred from homology"/>
<evidence type="ECO:0000313" key="10">
    <source>
        <dbReference type="Proteomes" id="UP000799770"/>
    </source>
</evidence>
<dbReference type="GO" id="GO:0016020">
    <property type="term" value="C:membrane"/>
    <property type="evidence" value="ECO:0007669"/>
    <property type="project" value="UniProtKB-SubCell"/>
</dbReference>
<accession>A0A6A5Z0K8</accession>
<dbReference type="InterPro" id="IPR052337">
    <property type="entry name" value="SAT4-like"/>
</dbReference>
<comment type="similarity">
    <text evidence="5">Belongs to the SAT4 family.</text>
</comment>
<gene>
    <name evidence="9" type="ORF">BDV96DRAFT_648600</name>
</gene>
<feature type="compositionally biased region" description="Polar residues" evidence="6">
    <location>
        <begin position="352"/>
        <end position="362"/>
    </location>
</feature>
<feature type="domain" description="Rhodopsin" evidence="8">
    <location>
        <begin position="26"/>
        <end position="252"/>
    </location>
</feature>
<evidence type="ECO:0000256" key="1">
    <source>
        <dbReference type="ARBA" id="ARBA00004141"/>
    </source>
</evidence>
<dbReference type="PANTHER" id="PTHR33048:SF47">
    <property type="entry name" value="INTEGRAL MEMBRANE PROTEIN-RELATED"/>
    <property type="match status" value="1"/>
</dbReference>
<dbReference type="Proteomes" id="UP000799770">
    <property type="component" value="Unassembled WGS sequence"/>
</dbReference>
<dbReference type="OrthoDB" id="3903189at2759"/>
<evidence type="ECO:0000256" key="7">
    <source>
        <dbReference type="SAM" id="Phobius"/>
    </source>
</evidence>
<keyword evidence="4 7" id="KW-0472">Membrane</keyword>
<evidence type="ECO:0000256" key="5">
    <source>
        <dbReference type="ARBA" id="ARBA00038359"/>
    </source>
</evidence>